<reference evidence="1" key="1">
    <citation type="journal article" date="2020" name="Stud. Mycol.">
        <title>101 Dothideomycetes genomes: a test case for predicting lifestyles and emergence of pathogens.</title>
        <authorList>
            <person name="Haridas S."/>
            <person name="Albert R."/>
            <person name="Binder M."/>
            <person name="Bloem J."/>
            <person name="Labutti K."/>
            <person name="Salamov A."/>
            <person name="Andreopoulos B."/>
            <person name="Baker S."/>
            <person name="Barry K."/>
            <person name="Bills G."/>
            <person name="Bluhm B."/>
            <person name="Cannon C."/>
            <person name="Castanera R."/>
            <person name="Culley D."/>
            <person name="Daum C."/>
            <person name="Ezra D."/>
            <person name="Gonzalez J."/>
            <person name="Henrissat B."/>
            <person name="Kuo A."/>
            <person name="Liang C."/>
            <person name="Lipzen A."/>
            <person name="Lutzoni F."/>
            <person name="Magnuson J."/>
            <person name="Mondo S."/>
            <person name="Nolan M."/>
            <person name="Ohm R."/>
            <person name="Pangilinan J."/>
            <person name="Park H.-J."/>
            <person name="Ramirez L."/>
            <person name="Alfaro M."/>
            <person name="Sun H."/>
            <person name="Tritt A."/>
            <person name="Yoshinaga Y."/>
            <person name="Zwiers L.-H."/>
            <person name="Turgeon B."/>
            <person name="Goodwin S."/>
            <person name="Spatafora J."/>
            <person name="Crous P."/>
            <person name="Grigoriev I."/>
        </authorList>
    </citation>
    <scope>NUCLEOTIDE SEQUENCE</scope>
    <source>
        <strain evidence="1">CBS 183.55</strain>
    </source>
</reference>
<dbReference type="EMBL" id="ML978963">
    <property type="protein sequence ID" value="KAF1930298.1"/>
    <property type="molecule type" value="Genomic_DNA"/>
</dbReference>
<protein>
    <submittedName>
        <fullName evidence="1">Uncharacterized protein</fullName>
    </submittedName>
</protein>
<dbReference type="RefSeq" id="XP_033450546.1">
    <property type="nucleotide sequence ID" value="XM_033590419.1"/>
</dbReference>
<dbReference type="AlphaFoldDB" id="A0A6A5RTF1"/>
<dbReference type="GeneID" id="54348086"/>
<accession>A0A6A5RTF1</accession>
<gene>
    <name evidence="1" type="ORF">M421DRAFT_412310</name>
</gene>
<evidence type="ECO:0000313" key="2">
    <source>
        <dbReference type="Proteomes" id="UP000800082"/>
    </source>
</evidence>
<evidence type="ECO:0000313" key="1">
    <source>
        <dbReference type="EMBL" id="KAF1930298.1"/>
    </source>
</evidence>
<organism evidence="1 2">
    <name type="scientific">Didymella exigua CBS 183.55</name>
    <dbReference type="NCBI Taxonomy" id="1150837"/>
    <lineage>
        <taxon>Eukaryota</taxon>
        <taxon>Fungi</taxon>
        <taxon>Dikarya</taxon>
        <taxon>Ascomycota</taxon>
        <taxon>Pezizomycotina</taxon>
        <taxon>Dothideomycetes</taxon>
        <taxon>Pleosporomycetidae</taxon>
        <taxon>Pleosporales</taxon>
        <taxon>Pleosporineae</taxon>
        <taxon>Didymellaceae</taxon>
        <taxon>Didymella</taxon>
    </lineage>
</organism>
<keyword evidence="2" id="KW-1185">Reference proteome</keyword>
<name>A0A6A5RTF1_9PLEO</name>
<sequence>MQLITVKDIIYKVNTFTKSLILRAFKVTGIYLLHPDGPDVILDYFKKVTLPPPATPPQQSEPWAASTLPN</sequence>
<proteinExistence type="predicted"/>
<dbReference type="Proteomes" id="UP000800082">
    <property type="component" value="Unassembled WGS sequence"/>
</dbReference>